<dbReference type="InterPro" id="IPR003594">
    <property type="entry name" value="HATPase_dom"/>
</dbReference>
<proteinExistence type="predicted"/>
<dbReference type="PROSITE" id="PS50109">
    <property type="entry name" value="HIS_KIN"/>
    <property type="match status" value="1"/>
</dbReference>
<dbReference type="Pfam" id="PF02518">
    <property type="entry name" value="HATPase_c"/>
    <property type="match status" value="1"/>
</dbReference>
<gene>
    <name evidence="5" type="ORF">E6K81_03255</name>
</gene>
<dbReference type="GO" id="GO:0046983">
    <property type="term" value="F:protein dimerization activity"/>
    <property type="evidence" value="ECO:0007669"/>
    <property type="project" value="InterPro"/>
</dbReference>
<comment type="caution">
    <text evidence="5">The sequence shown here is derived from an EMBL/GenBank/DDBJ whole genome shotgun (WGS) entry which is preliminary data.</text>
</comment>
<evidence type="ECO:0000259" key="4">
    <source>
        <dbReference type="PROSITE" id="PS50109"/>
    </source>
</evidence>
<sequence length="318" mass="35007">MIGRDMTDLQQRVSAAFHRHLREASEDSLHEAYAFGRAALDSGLGVIDLAMLLSRAARPPDGADPARAAETAARVESFLLECLAPFEMAHRGVREANAALRELDERREAEARRLAYELHDQAGELLPTLGFLIDGLRAEATPESAQRLDRARGMVDELAQRLRRLSHELRPLMLDDLGLEPSLHFLAEGVAERSGLEVRVEGSVQDRFGPAVEIAVYRAVQEALQNVVRHAMAKRVVVVLRHHEHELRCSVRDDGRGFPIGINGAPCPPKGFGLDAMRERLAKVGGTMVAGSRPSGGAEVTIRIPLEEHHARALAHRR</sequence>
<keyword evidence="2 5" id="KW-0418">Kinase</keyword>
<dbReference type="InterPro" id="IPR050482">
    <property type="entry name" value="Sensor_HK_TwoCompSys"/>
</dbReference>
<keyword evidence="3" id="KW-0902">Two-component regulatory system</keyword>
<reference evidence="5 6" key="1">
    <citation type="journal article" date="2019" name="Nat. Microbiol.">
        <title>Mediterranean grassland soil C-N compound turnover is dependent on rainfall and depth, and is mediated by genomically divergent microorganisms.</title>
        <authorList>
            <person name="Diamond S."/>
            <person name="Andeer P.F."/>
            <person name="Li Z."/>
            <person name="Crits-Christoph A."/>
            <person name="Burstein D."/>
            <person name="Anantharaman K."/>
            <person name="Lane K.R."/>
            <person name="Thomas B.C."/>
            <person name="Pan C."/>
            <person name="Northen T.R."/>
            <person name="Banfield J.F."/>
        </authorList>
    </citation>
    <scope>NUCLEOTIDE SEQUENCE [LARGE SCALE GENOMIC DNA]</scope>
    <source>
        <strain evidence="5">WS_11</strain>
    </source>
</reference>
<dbReference type="GO" id="GO:0000155">
    <property type="term" value="F:phosphorelay sensor kinase activity"/>
    <property type="evidence" value="ECO:0007669"/>
    <property type="project" value="InterPro"/>
</dbReference>
<protein>
    <submittedName>
        <fullName evidence="5">Sensor histidine kinase</fullName>
    </submittedName>
</protein>
<dbReference type="EMBL" id="VBPB01000047">
    <property type="protein sequence ID" value="TMQ73727.1"/>
    <property type="molecule type" value="Genomic_DNA"/>
</dbReference>
<evidence type="ECO:0000313" key="5">
    <source>
        <dbReference type="EMBL" id="TMQ73727.1"/>
    </source>
</evidence>
<dbReference type="InterPro" id="IPR011712">
    <property type="entry name" value="Sig_transdc_His_kin_sub3_dim/P"/>
</dbReference>
<evidence type="ECO:0000313" key="6">
    <source>
        <dbReference type="Proteomes" id="UP000319771"/>
    </source>
</evidence>
<dbReference type="PANTHER" id="PTHR24421:SF59">
    <property type="entry name" value="OXYGEN SENSOR HISTIDINE KINASE NREB"/>
    <property type="match status" value="1"/>
</dbReference>
<keyword evidence="1" id="KW-0808">Transferase</keyword>
<dbReference type="SUPFAM" id="SSF55874">
    <property type="entry name" value="ATPase domain of HSP90 chaperone/DNA topoisomerase II/histidine kinase"/>
    <property type="match status" value="1"/>
</dbReference>
<evidence type="ECO:0000256" key="3">
    <source>
        <dbReference type="ARBA" id="ARBA00023012"/>
    </source>
</evidence>
<dbReference type="Proteomes" id="UP000319771">
    <property type="component" value="Unassembled WGS sequence"/>
</dbReference>
<dbReference type="CDD" id="cd16917">
    <property type="entry name" value="HATPase_UhpB-NarQ-NarX-like"/>
    <property type="match status" value="1"/>
</dbReference>
<dbReference type="Gene3D" id="3.30.565.10">
    <property type="entry name" value="Histidine kinase-like ATPase, C-terminal domain"/>
    <property type="match status" value="1"/>
</dbReference>
<dbReference type="Pfam" id="PF07730">
    <property type="entry name" value="HisKA_3"/>
    <property type="match status" value="1"/>
</dbReference>
<dbReference type="InterPro" id="IPR036890">
    <property type="entry name" value="HATPase_C_sf"/>
</dbReference>
<dbReference type="AlphaFoldDB" id="A0A538UD25"/>
<organism evidence="5 6">
    <name type="scientific">Eiseniibacteriota bacterium</name>
    <dbReference type="NCBI Taxonomy" id="2212470"/>
    <lineage>
        <taxon>Bacteria</taxon>
        <taxon>Candidatus Eiseniibacteriota</taxon>
    </lineage>
</organism>
<dbReference type="PANTHER" id="PTHR24421">
    <property type="entry name" value="NITRATE/NITRITE SENSOR PROTEIN NARX-RELATED"/>
    <property type="match status" value="1"/>
</dbReference>
<evidence type="ECO:0000256" key="2">
    <source>
        <dbReference type="ARBA" id="ARBA00022777"/>
    </source>
</evidence>
<dbReference type="GO" id="GO:0016020">
    <property type="term" value="C:membrane"/>
    <property type="evidence" value="ECO:0007669"/>
    <property type="project" value="InterPro"/>
</dbReference>
<evidence type="ECO:0000256" key="1">
    <source>
        <dbReference type="ARBA" id="ARBA00022679"/>
    </source>
</evidence>
<feature type="domain" description="Histidine kinase" evidence="4">
    <location>
        <begin position="113"/>
        <end position="308"/>
    </location>
</feature>
<accession>A0A538UD25</accession>
<name>A0A538UD25_UNCEI</name>
<dbReference type="InterPro" id="IPR005467">
    <property type="entry name" value="His_kinase_dom"/>
</dbReference>
<dbReference type="SMART" id="SM00387">
    <property type="entry name" value="HATPase_c"/>
    <property type="match status" value="1"/>
</dbReference>